<name>A0A6A6V3M1_9PLEO</name>
<dbReference type="EMBL" id="MU006590">
    <property type="protein sequence ID" value="KAF2744190.1"/>
    <property type="molecule type" value="Genomic_DNA"/>
</dbReference>
<evidence type="ECO:0000256" key="1">
    <source>
        <dbReference type="SAM" id="MobiDB-lite"/>
    </source>
</evidence>
<feature type="region of interest" description="Disordered" evidence="1">
    <location>
        <begin position="20"/>
        <end position="42"/>
    </location>
</feature>
<keyword evidence="3" id="KW-1185">Reference proteome</keyword>
<gene>
    <name evidence="2" type="ORF">M011DRAFT_191932</name>
</gene>
<dbReference type="Proteomes" id="UP000799440">
    <property type="component" value="Unassembled WGS sequence"/>
</dbReference>
<organism evidence="2 3">
    <name type="scientific">Sporormia fimetaria CBS 119925</name>
    <dbReference type="NCBI Taxonomy" id="1340428"/>
    <lineage>
        <taxon>Eukaryota</taxon>
        <taxon>Fungi</taxon>
        <taxon>Dikarya</taxon>
        <taxon>Ascomycota</taxon>
        <taxon>Pezizomycotina</taxon>
        <taxon>Dothideomycetes</taxon>
        <taxon>Pleosporomycetidae</taxon>
        <taxon>Pleosporales</taxon>
        <taxon>Sporormiaceae</taxon>
        <taxon>Sporormia</taxon>
    </lineage>
</organism>
<evidence type="ECO:0000313" key="3">
    <source>
        <dbReference type="Proteomes" id="UP000799440"/>
    </source>
</evidence>
<accession>A0A6A6V3M1</accession>
<sequence length="188" mass="21348">MFRFSSQILSPILIRQASEPAQGVAREKKKERRKKRRKVSAGPQHLCVRRKFSTGAGQGKARFKYQTVRAPVRDPGCSVFLRLCAWGQALRLGLLCLQSSTKEINNRALAEQTAIQRVFWAAVIGYLDRCDKRRLSSLCILRLRQVCALMCVGRQNGERHDGAALLRVLWPLRTLFAIPRVNRFALSS</sequence>
<dbReference type="AlphaFoldDB" id="A0A6A6V3M1"/>
<reference evidence="2" key="1">
    <citation type="journal article" date="2020" name="Stud. Mycol.">
        <title>101 Dothideomycetes genomes: a test case for predicting lifestyles and emergence of pathogens.</title>
        <authorList>
            <person name="Haridas S."/>
            <person name="Albert R."/>
            <person name="Binder M."/>
            <person name="Bloem J."/>
            <person name="Labutti K."/>
            <person name="Salamov A."/>
            <person name="Andreopoulos B."/>
            <person name="Baker S."/>
            <person name="Barry K."/>
            <person name="Bills G."/>
            <person name="Bluhm B."/>
            <person name="Cannon C."/>
            <person name="Castanera R."/>
            <person name="Culley D."/>
            <person name="Daum C."/>
            <person name="Ezra D."/>
            <person name="Gonzalez J."/>
            <person name="Henrissat B."/>
            <person name="Kuo A."/>
            <person name="Liang C."/>
            <person name="Lipzen A."/>
            <person name="Lutzoni F."/>
            <person name="Magnuson J."/>
            <person name="Mondo S."/>
            <person name="Nolan M."/>
            <person name="Ohm R."/>
            <person name="Pangilinan J."/>
            <person name="Park H.-J."/>
            <person name="Ramirez L."/>
            <person name="Alfaro M."/>
            <person name="Sun H."/>
            <person name="Tritt A."/>
            <person name="Yoshinaga Y."/>
            <person name="Zwiers L.-H."/>
            <person name="Turgeon B."/>
            <person name="Goodwin S."/>
            <person name="Spatafora J."/>
            <person name="Crous P."/>
            <person name="Grigoriev I."/>
        </authorList>
    </citation>
    <scope>NUCLEOTIDE SEQUENCE</scope>
    <source>
        <strain evidence="2">CBS 119925</strain>
    </source>
</reference>
<proteinExistence type="predicted"/>
<protein>
    <submittedName>
        <fullName evidence="2">Uncharacterized protein</fullName>
    </submittedName>
</protein>
<feature type="compositionally biased region" description="Basic residues" evidence="1">
    <location>
        <begin position="27"/>
        <end position="39"/>
    </location>
</feature>
<evidence type="ECO:0000313" key="2">
    <source>
        <dbReference type="EMBL" id="KAF2744190.1"/>
    </source>
</evidence>